<dbReference type="RefSeq" id="WP_013175179.1">
    <property type="nucleotide sequence ID" value="NC_014220.1"/>
</dbReference>
<keyword evidence="7" id="KW-0378">Hydrolase</keyword>
<dbReference type="STRING" id="643648.Slip_0998"/>
<reference evidence="10 11" key="2">
    <citation type="journal article" date="2010" name="Stand. Genomic Sci.">
        <title>Complete genome sequence of Syntrophothermus lipocalidus type strain (TGB-C1).</title>
        <authorList>
            <person name="Djao O.D."/>
            <person name="Zhang X."/>
            <person name="Lucas S."/>
            <person name="Lapidus A."/>
            <person name="Del Rio T.G."/>
            <person name="Nolan M."/>
            <person name="Tice H."/>
            <person name="Cheng J.F."/>
            <person name="Han C."/>
            <person name="Tapia R."/>
            <person name="Goodwin L."/>
            <person name="Pitluck S."/>
            <person name="Liolios K."/>
            <person name="Ivanova N."/>
            <person name="Mavromatis K."/>
            <person name="Mikhailova N."/>
            <person name="Ovchinnikova G."/>
            <person name="Pati A."/>
            <person name="Brambilla E."/>
            <person name="Chen A."/>
            <person name="Palaniappan K."/>
            <person name="Land M."/>
            <person name="Hauser L."/>
            <person name="Chang Y.J."/>
            <person name="Jeffries C.D."/>
            <person name="Rohde M."/>
            <person name="Sikorski J."/>
            <person name="Spring S."/>
            <person name="Goker M."/>
            <person name="Detter J.C."/>
            <person name="Woyke T."/>
            <person name="Bristow J."/>
            <person name="Eisen J.A."/>
            <person name="Markowitz V."/>
            <person name="Hugenholtz P."/>
            <person name="Kyrpides N.C."/>
            <person name="Klenk H.P."/>
        </authorList>
    </citation>
    <scope>NUCLEOTIDE SEQUENCE [LARGE SCALE GENOMIC DNA]</scope>
    <source>
        <strain evidence="11">DSM 12680 / TGB-C1</strain>
    </source>
</reference>
<keyword evidence="5 7" id="KW-0239">DNA-directed DNA polymerase</keyword>
<dbReference type="GO" id="GO:0008408">
    <property type="term" value="F:3'-5' exonuclease activity"/>
    <property type="evidence" value="ECO:0007669"/>
    <property type="project" value="UniProtKB-UniRule"/>
</dbReference>
<comment type="similarity">
    <text evidence="7">Belongs to the DNA polymerase type-C family. PolC subfamily.</text>
</comment>
<dbReference type="CDD" id="cd04484">
    <property type="entry name" value="polC_OBF"/>
    <property type="match status" value="1"/>
</dbReference>
<evidence type="ECO:0000313" key="10">
    <source>
        <dbReference type="EMBL" id="ADI01777.1"/>
    </source>
</evidence>
<dbReference type="InterPro" id="IPR004805">
    <property type="entry name" value="DnaE2/DnaE/PolC"/>
</dbReference>
<dbReference type="EC" id="2.7.7.7" evidence="7"/>
<dbReference type="GO" id="GO:0005737">
    <property type="term" value="C:cytoplasm"/>
    <property type="evidence" value="ECO:0007669"/>
    <property type="project" value="UniProtKB-SubCell"/>
</dbReference>
<keyword evidence="1 7" id="KW-0808">Transferase</keyword>
<keyword evidence="2 7" id="KW-0548">Nucleotidyltransferase</keyword>
<evidence type="ECO:0000256" key="6">
    <source>
        <dbReference type="ARBA" id="ARBA00049244"/>
    </source>
</evidence>
<dbReference type="AlphaFoldDB" id="D7CM42"/>
<dbReference type="eggNOG" id="COG2176">
    <property type="taxonomic scope" value="Bacteria"/>
</dbReference>
<dbReference type="GO" id="GO:0003887">
    <property type="term" value="F:DNA-directed DNA polymerase activity"/>
    <property type="evidence" value="ECO:0007669"/>
    <property type="project" value="UniProtKB-UniRule"/>
</dbReference>
<dbReference type="Gene3D" id="3.20.20.140">
    <property type="entry name" value="Metal-dependent hydrolases"/>
    <property type="match status" value="1"/>
</dbReference>
<sequence>MDWERFLREKLRLKPNVNWERAQLTKVQVSLGERRWDIHVRTERLVPTADLELVERLLKEEIGLDAEVRLNIALVDVEACLTQVLEARKNELLSFLVSEGIEKPSLGDIHWRVNGRSIIFEVDDSEKWEGLLARDLGSLVSEWFRREYRWQVVAKCVCSARPWSEQEYQEASAEAAVSVASLLAVQPHLNGPRRTVRGSSRRKTGSDEKPVQGTRATIAELTEGLRQVVVEGEVFEVQRRLLKDQRQLLTCYLTDFTDSIMLKYFLEPDEDLPFKEGDWIKVQGATRYDEFEKELVLSVQAWETAPVPKRVDDASEKRVELHLHTVMSTLDGVVKIKDLLERVAEWGHKAVAITDHGAVQAFPEAYDYAKLKGIKLVYGMEGYLVDDLRQKQAYHIIILVRNREGLKNLYRLVSKSHLEGFYRNPRILRKQLVELREGLILGTACEAGELITGYLQNKSDDELERIASFYDFLEIQPLMNNEFLVREGRVSSFEDLIQMNRYIVELGERLNLPVIATGDVHFLDPHHEVFRRILQANKGYEDAEAQAPLYLRTTGEMLAEFAYLGKEKAYQVVVINPNRLVEGVEDLQPVPDGNFFPSIPGAEEEIKTLAWEKAYQMYSRPLPELVRERLERELAAIIDNKFSVLYLIAHKLVKRSNEDGYLVGSRGSVGSSLVAFLIGITEVNPLVPHYRCPNCFYTEFVNDGSVECGVDLPDLTCPRCGQRLVRDGHDIPFETFLGFEGDKIPDIDLNFSGDYQPRAHQYVEEIFGSEHVFRAGTINTLAEASAIGMVKNYAEKNGLHLRKGEVLRLARGLAGVKRTTGQHPGGLMVVPRERDVHEFTPLNYPANKAESGIITTHFDYHSISERLVKLDILGHDDPTMIKVLEDMTGYRALDISLDDRETMRLFSGVEPLGVTPEAIRSAVGTYGVPEFGTRFVRQMLEVTRPQTFGELVRISGLSHGTDVWLNNAQELIENGTAPLKEVIATRDDIMTFLIHKGMDKKQAFRIMENVRKGKGLVREEVQAMQEYRIPAWYIDSCQKIKYMFPRAHAVAYVMMAFRIAYYKVYYPREFYAAFFSVRAEDFDAEVILGGYDKVRQRVVEIEKMNSNAAPKDRKLLPVLEVALEMYARGFRFLPVDLLLSDATRFLVTKKGLLLPFSALPGLGEKAALSIIEARKLGTFASIEDLQFRAGVSRAVVDTLKRNGCLHDLPETSQLSLFA</sequence>
<dbReference type="InterPro" id="IPR012340">
    <property type="entry name" value="NA-bd_OB-fold"/>
</dbReference>
<comment type="catalytic activity">
    <reaction evidence="6 7">
        <text>DNA(n) + a 2'-deoxyribonucleoside 5'-triphosphate = DNA(n+1) + diphosphate</text>
        <dbReference type="Rhea" id="RHEA:22508"/>
        <dbReference type="Rhea" id="RHEA-COMP:17339"/>
        <dbReference type="Rhea" id="RHEA-COMP:17340"/>
        <dbReference type="ChEBI" id="CHEBI:33019"/>
        <dbReference type="ChEBI" id="CHEBI:61560"/>
        <dbReference type="ChEBI" id="CHEBI:173112"/>
        <dbReference type="EC" id="2.7.7.7"/>
    </reaction>
</comment>
<dbReference type="Gene3D" id="6.10.140.1510">
    <property type="match status" value="1"/>
</dbReference>
<dbReference type="Proteomes" id="UP000000378">
    <property type="component" value="Chromosome"/>
</dbReference>
<comment type="subcellular location">
    <subcellularLocation>
        <location evidence="7">Cytoplasm</location>
    </subcellularLocation>
</comment>
<dbReference type="HOGENOM" id="CLU_003297_2_0_9"/>
<dbReference type="InterPro" id="IPR029460">
    <property type="entry name" value="DNAPol_HHH"/>
</dbReference>
<dbReference type="Pfam" id="PF07733">
    <property type="entry name" value="DNA_pol3_alpha"/>
    <property type="match status" value="2"/>
</dbReference>
<dbReference type="Pfam" id="PF17657">
    <property type="entry name" value="DNA_pol3_finger"/>
    <property type="match status" value="1"/>
</dbReference>
<dbReference type="GO" id="GO:0006261">
    <property type="term" value="P:DNA-templated DNA replication"/>
    <property type="evidence" value="ECO:0007669"/>
    <property type="project" value="UniProtKB-UniRule"/>
</dbReference>
<dbReference type="NCBIfam" id="NF001688">
    <property type="entry name" value="PRK00448.1"/>
    <property type="match status" value="1"/>
</dbReference>
<dbReference type="InterPro" id="IPR003141">
    <property type="entry name" value="Pol/His_phosphatase_N"/>
</dbReference>
<dbReference type="InterPro" id="IPR011708">
    <property type="entry name" value="DNA_pol3_alpha_NTPase_dom"/>
</dbReference>
<dbReference type="Gene3D" id="2.40.50.140">
    <property type="entry name" value="Nucleic acid-binding proteins"/>
    <property type="match status" value="1"/>
</dbReference>
<dbReference type="Gene3D" id="1.10.150.870">
    <property type="match status" value="1"/>
</dbReference>
<evidence type="ECO:0000256" key="1">
    <source>
        <dbReference type="ARBA" id="ARBA00022679"/>
    </source>
</evidence>
<dbReference type="SUPFAM" id="SSF89550">
    <property type="entry name" value="PHP domain-like"/>
    <property type="match status" value="1"/>
</dbReference>
<keyword evidence="3 7" id="KW-0235">DNA replication</keyword>
<dbReference type="NCBIfam" id="TIGR01405">
    <property type="entry name" value="polC_Gram_pos"/>
    <property type="match status" value="1"/>
</dbReference>
<dbReference type="InterPro" id="IPR044923">
    <property type="entry name" value="PolC_middle_finger_sf"/>
</dbReference>
<evidence type="ECO:0000259" key="9">
    <source>
        <dbReference type="SMART" id="SM00481"/>
    </source>
</evidence>
<keyword evidence="7" id="KW-0963">Cytoplasm</keyword>
<dbReference type="KEGG" id="slp:Slip_0998"/>
<reference evidence="11" key="1">
    <citation type="journal article" date="2010" name="Stand. Genomic Sci.">
        <title>Complete genome sequence of Syntrophothermus lipocalidus type strain (TGB-C1T).</title>
        <authorList>
            <consortium name="US DOE Joint Genome Institute (JGI-PGF)"/>
            <person name="Djao O."/>
            <person name="Zhang X."/>
            <person name="Lucas S."/>
            <person name="Lapidus A."/>
            <person name="Glavina Del Rio T."/>
            <person name="Nolan M."/>
            <person name="Tice H."/>
            <person name="Cheng J."/>
            <person name="Han C."/>
            <person name="Tapia R."/>
            <person name="Goodwin L."/>
            <person name="Pitluck S."/>
            <person name="Liolios K."/>
            <person name="Ivanova N."/>
            <person name="Mavromatis K."/>
            <person name="Mikhailova N."/>
            <person name="Ovchinnikova G."/>
            <person name="Pati A."/>
            <person name="Brambilla E."/>
            <person name="Chen A."/>
            <person name="Palaniappan K."/>
            <person name="Land M."/>
            <person name="Hauser L."/>
            <person name="Chang Y."/>
            <person name="Jeffries C."/>
            <person name="Rohde M."/>
            <person name="Sikorski J."/>
            <person name="Spring S."/>
            <person name="Goker M."/>
            <person name="Detter J."/>
            <person name="Woyke T."/>
            <person name="Bristow J."/>
            <person name="Eisen J."/>
            <person name="Markowitz V."/>
            <person name="Hugenholtz P."/>
            <person name="Kyrpides N."/>
            <person name="Klenk H."/>
        </authorList>
    </citation>
    <scope>NUCLEOTIDE SEQUENCE [LARGE SCALE GENOMIC DNA]</scope>
    <source>
        <strain evidence="11">DSM 12680 / TGB-C1</strain>
    </source>
</reference>
<evidence type="ECO:0000256" key="3">
    <source>
        <dbReference type="ARBA" id="ARBA00022705"/>
    </source>
</evidence>
<dbReference type="Pfam" id="PF02811">
    <property type="entry name" value="PHP"/>
    <property type="match status" value="1"/>
</dbReference>
<dbReference type="EMBL" id="CP002048">
    <property type="protein sequence ID" value="ADI01777.1"/>
    <property type="molecule type" value="Genomic_DNA"/>
</dbReference>
<organism evidence="10 11">
    <name type="scientific">Syntrophothermus lipocalidus (strain DSM 12680 / TGB-C1)</name>
    <dbReference type="NCBI Taxonomy" id="643648"/>
    <lineage>
        <taxon>Bacteria</taxon>
        <taxon>Bacillati</taxon>
        <taxon>Bacillota</taxon>
        <taxon>Clostridia</taxon>
        <taxon>Eubacteriales</taxon>
        <taxon>Syntrophomonadaceae</taxon>
        <taxon>Syntrophothermus</taxon>
    </lineage>
</organism>
<evidence type="ECO:0000256" key="8">
    <source>
        <dbReference type="SAM" id="MobiDB-lite"/>
    </source>
</evidence>
<dbReference type="Gene3D" id="3.30.1900.20">
    <property type="match status" value="2"/>
</dbReference>
<keyword evidence="11" id="KW-1185">Reference proteome</keyword>
<dbReference type="SMART" id="SM00481">
    <property type="entry name" value="POLIIIAc"/>
    <property type="match status" value="1"/>
</dbReference>
<dbReference type="HAMAP" id="MF_00356">
    <property type="entry name" value="DNApol_PolC"/>
    <property type="match status" value="1"/>
</dbReference>
<feature type="region of interest" description="Disordered" evidence="8">
    <location>
        <begin position="190"/>
        <end position="212"/>
    </location>
</feature>
<keyword evidence="7" id="KW-0540">Nuclease</keyword>
<evidence type="ECO:0000256" key="4">
    <source>
        <dbReference type="ARBA" id="ARBA00022839"/>
    </source>
</evidence>
<protein>
    <recommendedName>
        <fullName evidence="7">DNA polymerase III PolC-type</fullName>
        <shortName evidence="7">PolIII</shortName>
        <ecNumber evidence="7">2.7.7.7</ecNumber>
    </recommendedName>
</protein>
<dbReference type="InterPro" id="IPR004013">
    <property type="entry name" value="PHP_dom"/>
</dbReference>
<evidence type="ECO:0000256" key="2">
    <source>
        <dbReference type="ARBA" id="ARBA00022695"/>
    </source>
</evidence>
<feature type="domain" description="Polymerase/histidinol phosphatase N-terminal" evidence="9">
    <location>
        <begin position="319"/>
        <end position="386"/>
    </location>
</feature>
<dbReference type="Pfam" id="PF14579">
    <property type="entry name" value="HHH_6"/>
    <property type="match status" value="1"/>
</dbReference>
<gene>
    <name evidence="7" type="primary">polC</name>
    <name evidence="10" type="ordered locus">Slip_0998</name>
</gene>
<dbReference type="GO" id="GO:0003677">
    <property type="term" value="F:DNA binding"/>
    <property type="evidence" value="ECO:0007669"/>
    <property type="project" value="UniProtKB-UniRule"/>
</dbReference>
<comment type="function">
    <text evidence="7">Required for replicative DNA synthesis. This DNA polymerase also exhibits 3' to 5' exonuclease activity.</text>
</comment>
<dbReference type="CDD" id="cd07435">
    <property type="entry name" value="PHP_PolIIIA_POLC"/>
    <property type="match status" value="1"/>
</dbReference>
<dbReference type="InterPro" id="IPR006308">
    <property type="entry name" value="Pol_III_a_PolC-type_gram_pos"/>
</dbReference>
<evidence type="ECO:0000256" key="5">
    <source>
        <dbReference type="ARBA" id="ARBA00022932"/>
    </source>
</evidence>
<evidence type="ECO:0000256" key="7">
    <source>
        <dbReference type="HAMAP-Rule" id="MF_00356"/>
    </source>
</evidence>
<dbReference type="InterPro" id="IPR028112">
    <property type="entry name" value="DNA_PolC-type_N_I"/>
</dbReference>
<name>D7CM42_SYNLT</name>
<dbReference type="PANTHER" id="PTHR32294:SF5">
    <property type="entry name" value="DNA POLYMERASE III POLC-TYPE"/>
    <property type="match status" value="1"/>
</dbReference>
<dbReference type="InterPro" id="IPR016195">
    <property type="entry name" value="Pol/histidinol_Pase-like"/>
</dbReference>
<dbReference type="Gene3D" id="1.10.150.700">
    <property type="entry name" value="PolC, middle finger domain"/>
    <property type="match status" value="1"/>
</dbReference>
<feature type="compositionally biased region" description="Basic residues" evidence="8">
    <location>
        <begin position="194"/>
        <end position="203"/>
    </location>
</feature>
<proteinExistence type="inferred from homology"/>
<keyword evidence="4 7" id="KW-0269">Exonuclease</keyword>
<dbReference type="InterPro" id="IPR040982">
    <property type="entry name" value="DNA_pol3_finger"/>
</dbReference>
<dbReference type="SUPFAM" id="SSF160975">
    <property type="entry name" value="AF1531-like"/>
    <property type="match status" value="1"/>
</dbReference>
<evidence type="ECO:0000313" key="11">
    <source>
        <dbReference type="Proteomes" id="UP000000378"/>
    </source>
</evidence>
<accession>D7CM42</accession>
<dbReference type="PANTHER" id="PTHR32294">
    <property type="entry name" value="DNA POLYMERASE III SUBUNIT ALPHA"/>
    <property type="match status" value="1"/>
</dbReference>
<dbReference type="Pfam" id="PF14480">
    <property type="entry name" value="DNA_pol3_a_NI"/>
    <property type="match status" value="1"/>
</dbReference>